<dbReference type="Gene3D" id="1.10.287.70">
    <property type="match status" value="1"/>
</dbReference>
<comment type="caution">
    <text evidence="7">The sequence shown here is derived from an EMBL/GenBank/DDBJ whole genome shotgun (WGS) entry which is preliminary data.</text>
</comment>
<feature type="transmembrane region" description="Helical" evidence="5">
    <location>
        <begin position="482"/>
        <end position="508"/>
    </location>
</feature>
<feature type="transmembrane region" description="Helical" evidence="5">
    <location>
        <begin position="456"/>
        <end position="476"/>
    </location>
</feature>
<proteinExistence type="predicted"/>
<keyword evidence="3 5" id="KW-1133">Transmembrane helix</keyword>
<evidence type="ECO:0000313" key="8">
    <source>
        <dbReference type="Proteomes" id="UP000481153"/>
    </source>
</evidence>
<name>A0A6G0XKT2_9STRA</name>
<dbReference type="VEuPathDB" id="FungiDB:AeMF1_012074"/>
<dbReference type="GO" id="GO:0016020">
    <property type="term" value="C:membrane"/>
    <property type="evidence" value="ECO:0007669"/>
    <property type="project" value="UniProtKB-SubCell"/>
</dbReference>
<dbReference type="AlphaFoldDB" id="A0A6G0XKT2"/>
<accession>A0A6G0XKT2</accession>
<keyword evidence="4 5" id="KW-0472">Membrane</keyword>
<feature type="transmembrane region" description="Helical" evidence="5">
    <location>
        <begin position="378"/>
        <end position="398"/>
    </location>
</feature>
<protein>
    <recommendedName>
        <fullName evidence="6">Polycystin cation channel PKD1/PKD2 domain-containing protein</fullName>
    </recommendedName>
</protein>
<evidence type="ECO:0000256" key="4">
    <source>
        <dbReference type="ARBA" id="ARBA00023136"/>
    </source>
</evidence>
<feature type="transmembrane region" description="Helical" evidence="5">
    <location>
        <begin position="274"/>
        <end position="292"/>
    </location>
</feature>
<dbReference type="PANTHER" id="PTHR10877:SF183">
    <property type="entry name" value="AT14535P-RELATED"/>
    <property type="match status" value="1"/>
</dbReference>
<dbReference type="Pfam" id="PF08016">
    <property type="entry name" value="PKD_channel"/>
    <property type="match status" value="1"/>
</dbReference>
<keyword evidence="8" id="KW-1185">Reference proteome</keyword>
<feature type="transmembrane region" description="Helical" evidence="5">
    <location>
        <begin position="49"/>
        <end position="71"/>
    </location>
</feature>
<keyword evidence="2 5" id="KW-0812">Transmembrane</keyword>
<evidence type="ECO:0000313" key="7">
    <source>
        <dbReference type="EMBL" id="KAF0741028.1"/>
    </source>
</evidence>
<dbReference type="InterPro" id="IPR051223">
    <property type="entry name" value="Polycystin"/>
</dbReference>
<evidence type="ECO:0000259" key="6">
    <source>
        <dbReference type="Pfam" id="PF08016"/>
    </source>
</evidence>
<dbReference type="InterPro" id="IPR013122">
    <property type="entry name" value="PKD1_2_channel"/>
</dbReference>
<evidence type="ECO:0000256" key="2">
    <source>
        <dbReference type="ARBA" id="ARBA00022692"/>
    </source>
</evidence>
<feature type="transmembrane region" description="Helical" evidence="5">
    <location>
        <begin position="418"/>
        <end position="444"/>
    </location>
</feature>
<organism evidence="7 8">
    <name type="scientific">Aphanomyces euteiches</name>
    <dbReference type="NCBI Taxonomy" id="100861"/>
    <lineage>
        <taxon>Eukaryota</taxon>
        <taxon>Sar</taxon>
        <taxon>Stramenopiles</taxon>
        <taxon>Oomycota</taxon>
        <taxon>Saprolegniomycetes</taxon>
        <taxon>Saprolegniales</taxon>
        <taxon>Verrucalvaceae</taxon>
        <taxon>Aphanomyces</taxon>
    </lineage>
</organism>
<dbReference type="PANTHER" id="PTHR10877">
    <property type="entry name" value="POLYCYSTIN FAMILY MEMBER"/>
    <property type="match status" value="1"/>
</dbReference>
<evidence type="ECO:0000256" key="1">
    <source>
        <dbReference type="ARBA" id="ARBA00004141"/>
    </source>
</evidence>
<evidence type="ECO:0000256" key="5">
    <source>
        <dbReference type="SAM" id="Phobius"/>
    </source>
</evidence>
<dbReference type="Proteomes" id="UP000481153">
    <property type="component" value="Unassembled WGS sequence"/>
</dbReference>
<comment type="subcellular location">
    <subcellularLocation>
        <location evidence="1">Membrane</location>
        <topology evidence="1">Multi-pass membrane protein</topology>
    </subcellularLocation>
</comment>
<dbReference type="EMBL" id="VJMJ01000041">
    <property type="protein sequence ID" value="KAF0741028.1"/>
    <property type="molecule type" value="Genomic_DNA"/>
</dbReference>
<evidence type="ECO:0000256" key="3">
    <source>
        <dbReference type="ARBA" id="ARBA00022989"/>
    </source>
</evidence>
<feature type="transmembrane region" description="Helical" evidence="5">
    <location>
        <begin position="312"/>
        <end position="339"/>
    </location>
</feature>
<gene>
    <name evidence="7" type="ORF">Ae201684_003600</name>
</gene>
<reference evidence="7 8" key="1">
    <citation type="submission" date="2019-07" db="EMBL/GenBank/DDBJ databases">
        <title>Genomics analysis of Aphanomyces spp. identifies a new class of oomycete effector associated with host adaptation.</title>
        <authorList>
            <person name="Gaulin E."/>
        </authorList>
    </citation>
    <scope>NUCLEOTIDE SEQUENCE [LARGE SCALE GENOMIC DNA]</scope>
    <source>
        <strain evidence="7 8">ATCC 201684</strain>
    </source>
</reference>
<feature type="domain" description="Polycystin cation channel PKD1/PKD2" evidence="6">
    <location>
        <begin position="386"/>
        <end position="511"/>
    </location>
</feature>
<sequence>MRVAVTVNPLQESATSITPDGIAIQELEWHDATLKPDEALDAYHSRAEFIVIFLSPLFNILFFLIFASCALDHAPIQAMYPAENGLASTLAPSGTDAITPLSPIKFSNMGTKAEIFPWLLNSFIPATFVTTDYNGKNITSTDMLRRVAGVHRIIGAVEFKTYSAPLRSCDPRDPLGHMYSTCHDFNNPVVNSTFYIDAASTAASASAIIQAKQASGTWIDDSTASLQINTATFDGELHLLCLINLDAEFQPGGFLQTQDTTKCIPSDPYGTSSAAWPLDISVAVCFILTIFVEGHDYIHYKKLGLRMSYFTVWRGVTWVALVAIVVFYALWTVLVSSLYDATFASNLRILEAHSFSSGIDNESLLGDIMARVKTMKRVMLSVRLSAMAALVLLMFRVLSSLRFHPHLNLVTATLTASLHSLVPFFCIFLICLSAFVTSGCLLFGESLIQFSTVSRSIVTVVNMLFGQFDLPAIFSVDYYTAFVWYWCAMIVLFLVLFNMLLAIVLNAFNNVRKASVKRTEPYVHALQELWLSEGFWLWPWYRPAMIQFGKHLEAGDFDEISIQTVAKQLKISESKAAKVVRKTKAFHTIMSILRDAKSDTEPDDNKQDSFDTVHDRLDSMEILLESKLAAMSANMADLIARIDAKL</sequence>